<dbReference type="Pfam" id="PF12143">
    <property type="entry name" value="PPO1_KFDV"/>
    <property type="match status" value="1"/>
</dbReference>
<keyword evidence="7 9" id="KW-1015">Disulfide bond</keyword>
<dbReference type="PIRSF" id="PIRSF000290">
    <property type="entry name" value="PPO_plant"/>
    <property type="match status" value="1"/>
</dbReference>
<reference evidence="12" key="2">
    <citation type="journal article" date="2014" name="PLoS ONE">
        <title>Cloning and expression analysis of litchi (litchi chinensis sonn.) polyphenol oxidase gene and relationship with postharvest pericarp browning.</title>
        <authorList>
            <person name="Wang J."/>
            <person name="Liu B."/>
            <person name="Xiao Q."/>
            <person name="Li H."/>
            <person name="Sun J."/>
        </authorList>
    </citation>
    <scope>NUCLEOTIDE SEQUENCE</scope>
    <source>
        <tissue evidence="12">Pericarp</tissue>
    </source>
</reference>
<feature type="disulfide bond" evidence="9">
    <location>
        <begin position="121"/>
        <end position="184"/>
    </location>
</feature>
<dbReference type="InterPro" id="IPR008922">
    <property type="entry name" value="Di-copper_centre_dom_sf"/>
</dbReference>
<protein>
    <submittedName>
        <fullName evidence="12">Polyphenol oxidase</fullName>
    </submittedName>
</protein>
<feature type="domain" description="Tyrosinase copper-binding" evidence="11">
    <location>
        <begin position="362"/>
        <end position="373"/>
    </location>
</feature>
<reference evidence="12" key="1">
    <citation type="submission" date="2011-05" db="EMBL/GenBank/DDBJ databases">
        <authorList>
            <person name="Wang J.B."/>
            <person name="Xiao Q."/>
            <person name="Liu B.H."/>
            <person name="Li H.L."/>
        </authorList>
    </citation>
    <scope>NUCLEOTIDE SEQUENCE</scope>
    <source>
        <tissue evidence="12">Pericarp</tissue>
    </source>
</reference>
<feature type="region of interest" description="Disordered" evidence="10">
    <location>
        <begin position="46"/>
        <end position="67"/>
    </location>
</feature>
<keyword evidence="6 8" id="KW-0186">Copper</keyword>
<proteinExistence type="evidence at transcript level"/>
<accession>A0A023GU59</accession>
<dbReference type="EMBL" id="JF926153">
    <property type="protein sequence ID" value="AEQ30073.1"/>
    <property type="molecule type" value="mRNA"/>
</dbReference>
<dbReference type="GO" id="GO:0046148">
    <property type="term" value="P:pigment biosynthetic process"/>
    <property type="evidence" value="ECO:0007669"/>
    <property type="project" value="InterPro"/>
</dbReference>
<evidence type="ECO:0000256" key="10">
    <source>
        <dbReference type="SAM" id="MobiDB-lite"/>
    </source>
</evidence>
<dbReference type="InterPro" id="IPR016213">
    <property type="entry name" value="Polyphenol_oxidase"/>
</dbReference>
<dbReference type="GO" id="GO:0046872">
    <property type="term" value="F:metal ion binding"/>
    <property type="evidence" value="ECO:0007669"/>
    <property type="project" value="UniProtKB-KW"/>
</dbReference>
<dbReference type="Pfam" id="PF12142">
    <property type="entry name" value="PPO1_DWL"/>
    <property type="match status" value="1"/>
</dbReference>
<name>A0A023GU59_LITCN</name>
<dbReference type="PROSITE" id="PS00498">
    <property type="entry name" value="TYROSINASE_2"/>
    <property type="match status" value="1"/>
</dbReference>
<dbReference type="AlphaFoldDB" id="A0A023GU59"/>
<keyword evidence="3 8" id="KW-0479">Metal-binding</keyword>
<comment type="subcellular location">
    <subcellularLocation>
        <location evidence="1">Plastid</location>
        <location evidence="1">Chloroplast thylakoid lumen</location>
    </subcellularLocation>
</comment>
<evidence type="ECO:0000256" key="6">
    <source>
        <dbReference type="ARBA" id="ARBA00023008"/>
    </source>
</evidence>
<dbReference type="Pfam" id="PF00264">
    <property type="entry name" value="Tyrosinase"/>
    <property type="match status" value="1"/>
</dbReference>
<evidence type="ECO:0000256" key="9">
    <source>
        <dbReference type="PIRSR" id="PIRSR000290-2"/>
    </source>
</evidence>
<feature type="binding site" evidence="8">
    <location>
        <position position="335"/>
    </location>
    <ligand>
        <name>Cu cation</name>
        <dbReference type="ChEBI" id="CHEBI:23378"/>
        <label>B</label>
    </ligand>
</feature>
<evidence type="ECO:0000256" key="7">
    <source>
        <dbReference type="ARBA" id="ARBA00023157"/>
    </source>
</evidence>
<dbReference type="GO" id="GO:0009543">
    <property type="term" value="C:chloroplast thylakoid lumen"/>
    <property type="evidence" value="ECO:0007669"/>
    <property type="project" value="UniProtKB-SubCell"/>
</dbReference>
<dbReference type="SMR" id="A0A023GU59"/>
<dbReference type="GO" id="GO:0004097">
    <property type="term" value="F:catechol oxidase activity"/>
    <property type="evidence" value="ECO:0007669"/>
    <property type="project" value="InterPro"/>
</dbReference>
<feature type="disulfide bond" evidence="9">
    <location>
        <begin position="107"/>
        <end position="122"/>
    </location>
</feature>
<dbReference type="PANTHER" id="PTHR11474">
    <property type="entry name" value="TYROSINASE FAMILY MEMBER"/>
    <property type="match status" value="1"/>
</dbReference>
<feature type="binding site" evidence="8">
    <location>
        <position position="213"/>
    </location>
    <ligand>
        <name>Cu cation</name>
        <dbReference type="ChEBI" id="CHEBI:23378"/>
        <label>A</label>
    </ligand>
</feature>
<evidence type="ECO:0000256" key="1">
    <source>
        <dbReference type="ARBA" id="ARBA00004456"/>
    </source>
</evidence>
<dbReference type="SUPFAM" id="SSF48056">
    <property type="entry name" value="Di-copper centre-containing domain"/>
    <property type="match status" value="1"/>
</dbReference>
<feature type="compositionally biased region" description="Polar residues" evidence="10">
    <location>
        <begin position="46"/>
        <end position="60"/>
    </location>
</feature>
<keyword evidence="5" id="KW-0560">Oxidoreductase</keyword>
<dbReference type="PRINTS" id="PR00092">
    <property type="entry name" value="TYROSINASE"/>
</dbReference>
<evidence type="ECO:0000256" key="3">
    <source>
        <dbReference type="ARBA" id="ARBA00022723"/>
    </source>
</evidence>
<comment type="similarity">
    <text evidence="2">Belongs to the tyrosinase family.</text>
</comment>
<dbReference type="Gene3D" id="1.10.1280.10">
    <property type="entry name" value="Di-copper center containing domain from catechol oxidase"/>
    <property type="match status" value="1"/>
</dbReference>
<feature type="binding site" evidence="8">
    <location>
        <position position="183"/>
    </location>
    <ligand>
        <name>Cu cation</name>
        <dbReference type="ChEBI" id="CHEBI:23378"/>
        <label>A</label>
    </ligand>
</feature>
<sequence>MASFSSTSSSTTTCFSPLFPNTYQISNLRKQKRSLLTSKVSCKVTSNNSDHLRKSPNTSSKDGELTPKKVDRREVLLGLGGLYGVTTLSSDPLSFAAPVSAPDLSRCGKADLPAGAKPTNCCPPKSNKIIDFKLPPSNSPLRIRPAAHLADNEYIAKYYKAVELMKALPADDPRNFMQQADVHCAYCDGAYDQIGFPNLDLQVRNSWLFFPFHRYYLYFYEKILGKLIGDPTFVMPFWNWDSPPGTPMPAMFANPKSPLYDTLRNSNHQPPTLADLDYSGTDVTTTNEKQISSNLKVMYRQMVSNSKTPRLFLGNTYRAGDEPDPGAGALENLPHGPIHLWCGDTKQPNFENMGNFYSAARDPIFYAHHSNVDRMWTVWKTLGGKRTNFTDPDWLNAGFLFYDENANLVRVKVRDCLDSKKLGYVYQDVDVPWLRTKPKPKKLRKKVAKLLGPVALAAEINTKLTPSSQFPLVLDSIKSTVVPRPKKSRSKKEKEEEEEILVIDNIGFEREAVVKFDVYVNDEDQAIGPENTEFAGSFVNVPHKHKHGKKMKTCLRLGLTDLLEDLEAEDDDSVVVTLVPKYGKGLVSIGGIKIDFAQD</sequence>
<evidence type="ECO:0000256" key="4">
    <source>
        <dbReference type="ARBA" id="ARBA00022784"/>
    </source>
</evidence>
<dbReference type="FunFam" id="1.10.1280.10:FF:000007">
    <property type="entry name" value="Polyphenol oxidase, chloroplastic"/>
    <property type="match status" value="1"/>
</dbReference>
<dbReference type="InterPro" id="IPR002227">
    <property type="entry name" value="Tyrosinase_Cu-bd"/>
</dbReference>
<dbReference type="InterPro" id="IPR022739">
    <property type="entry name" value="Polyphenol_oxidase_cen"/>
</dbReference>
<dbReference type="PANTHER" id="PTHR11474:SF76">
    <property type="entry name" value="SHKT DOMAIN-CONTAINING PROTEIN"/>
    <property type="match status" value="1"/>
</dbReference>
<dbReference type="InterPro" id="IPR022740">
    <property type="entry name" value="Polyphenol_oxidase_C"/>
</dbReference>
<keyword evidence="4" id="KW-0883">Thioether bond</keyword>
<feature type="binding site" evidence="8">
    <location>
        <position position="339"/>
    </location>
    <ligand>
        <name>Cu cation</name>
        <dbReference type="ChEBI" id="CHEBI:23378"/>
        <label>B</label>
    </ligand>
</feature>
<evidence type="ECO:0000256" key="8">
    <source>
        <dbReference type="PIRSR" id="PIRSR000290-1"/>
    </source>
</evidence>
<comment type="cofactor">
    <cofactor evidence="8">
        <name>Cu(2+)</name>
        <dbReference type="ChEBI" id="CHEBI:29036"/>
    </cofactor>
    <text evidence="8">Binds 2 copper ions per subunit.</text>
</comment>
<dbReference type="InterPro" id="IPR050316">
    <property type="entry name" value="Tyrosinase/Hemocyanin"/>
</dbReference>
<feature type="binding site" evidence="8">
    <location>
        <position position="369"/>
    </location>
    <ligand>
        <name>Cu cation</name>
        <dbReference type="ChEBI" id="CHEBI:23378"/>
        <label>B</label>
    </ligand>
</feature>
<evidence type="ECO:0000256" key="5">
    <source>
        <dbReference type="ARBA" id="ARBA00023002"/>
    </source>
</evidence>
<evidence type="ECO:0000313" key="12">
    <source>
        <dbReference type="EMBL" id="AEQ30073.1"/>
    </source>
</evidence>
<organism evidence="12">
    <name type="scientific">Litchi chinensis</name>
    <name type="common">Lychee</name>
    <dbReference type="NCBI Taxonomy" id="151069"/>
    <lineage>
        <taxon>Eukaryota</taxon>
        <taxon>Viridiplantae</taxon>
        <taxon>Streptophyta</taxon>
        <taxon>Embryophyta</taxon>
        <taxon>Tracheophyta</taxon>
        <taxon>Spermatophyta</taxon>
        <taxon>Magnoliopsida</taxon>
        <taxon>eudicotyledons</taxon>
        <taxon>Gunneridae</taxon>
        <taxon>Pentapetalae</taxon>
        <taxon>rosids</taxon>
        <taxon>malvids</taxon>
        <taxon>Sapindales</taxon>
        <taxon>Sapindaceae</taxon>
        <taxon>Litchi</taxon>
    </lineage>
</organism>
<evidence type="ECO:0000256" key="2">
    <source>
        <dbReference type="ARBA" id="ARBA00009928"/>
    </source>
</evidence>
<evidence type="ECO:0000259" key="11">
    <source>
        <dbReference type="PROSITE" id="PS00498"/>
    </source>
</evidence>